<dbReference type="InterPro" id="IPR002048">
    <property type="entry name" value="EF_hand_dom"/>
</dbReference>
<name>A0A7S4Q5C2_9DINO</name>
<dbReference type="InterPro" id="IPR005821">
    <property type="entry name" value="Ion_trans_dom"/>
</dbReference>
<dbReference type="PANTHER" id="PTHR10037">
    <property type="entry name" value="VOLTAGE-GATED CATION CHANNEL CALCIUM AND SODIUM"/>
    <property type="match status" value="1"/>
</dbReference>
<keyword evidence="5 8" id="KW-0472">Membrane</keyword>
<dbReference type="PROSITE" id="PS00018">
    <property type="entry name" value="EF_HAND_1"/>
    <property type="match status" value="2"/>
</dbReference>
<evidence type="ECO:0000256" key="4">
    <source>
        <dbReference type="ARBA" id="ARBA00022989"/>
    </source>
</evidence>
<dbReference type="SUPFAM" id="SSF81324">
    <property type="entry name" value="Voltage-gated potassium channels"/>
    <property type="match status" value="2"/>
</dbReference>
<feature type="compositionally biased region" description="Basic and acidic residues" evidence="7">
    <location>
        <begin position="648"/>
        <end position="657"/>
    </location>
</feature>
<feature type="transmembrane region" description="Helical" evidence="8">
    <location>
        <begin position="947"/>
        <end position="968"/>
    </location>
</feature>
<evidence type="ECO:0000313" key="10">
    <source>
        <dbReference type="EMBL" id="CAE4572934.1"/>
    </source>
</evidence>
<keyword evidence="4 8" id="KW-1133">Transmembrane helix</keyword>
<dbReference type="Gene3D" id="1.10.238.10">
    <property type="entry name" value="EF-hand"/>
    <property type="match status" value="2"/>
</dbReference>
<dbReference type="SUPFAM" id="SSF47473">
    <property type="entry name" value="EF-hand"/>
    <property type="match status" value="2"/>
</dbReference>
<gene>
    <name evidence="10" type="ORF">AMON00008_LOCUS12553</name>
</gene>
<feature type="transmembrane region" description="Helical" evidence="8">
    <location>
        <begin position="408"/>
        <end position="436"/>
    </location>
</feature>
<dbReference type="PROSITE" id="PS50222">
    <property type="entry name" value="EF_HAND_2"/>
    <property type="match status" value="2"/>
</dbReference>
<dbReference type="SMART" id="SM00054">
    <property type="entry name" value="EFh"/>
    <property type="match status" value="3"/>
</dbReference>
<dbReference type="PANTHER" id="PTHR10037:SF62">
    <property type="entry name" value="SODIUM CHANNEL PROTEIN 60E"/>
    <property type="match status" value="1"/>
</dbReference>
<evidence type="ECO:0000256" key="7">
    <source>
        <dbReference type="SAM" id="MobiDB-lite"/>
    </source>
</evidence>
<feature type="domain" description="EF-hand" evidence="9">
    <location>
        <begin position="533"/>
        <end position="568"/>
    </location>
</feature>
<feature type="region of interest" description="Disordered" evidence="7">
    <location>
        <begin position="648"/>
        <end position="699"/>
    </location>
</feature>
<dbReference type="EMBL" id="HBNR01018931">
    <property type="protein sequence ID" value="CAE4572934.1"/>
    <property type="molecule type" value="Transcribed_RNA"/>
</dbReference>
<evidence type="ECO:0000256" key="8">
    <source>
        <dbReference type="SAM" id="Phobius"/>
    </source>
</evidence>
<dbReference type="AlphaFoldDB" id="A0A7S4Q5C2"/>
<dbReference type="InterPro" id="IPR027359">
    <property type="entry name" value="Volt_channel_dom_sf"/>
</dbReference>
<feature type="transmembrane region" description="Helical" evidence="8">
    <location>
        <begin position="448"/>
        <end position="468"/>
    </location>
</feature>
<dbReference type="Gene3D" id="1.10.287.70">
    <property type="match status" value="2"/>
</dbReference>
<keyword evidence="3" id="KW-0106">Calcium</keyword>
<protein>
    <recommendedName>
        <fullName evidence="9">EF-hand domain-containing protein</fullName>
    </recommendedName>
</protein>
<organism evidence="10">
    <name type="scientific">Alexandrium monilatum</name>
    <dbReference type="NCBI Taxonomy" id="311494"/>
    <lineage>
        <taxon>Eukaryota</taxon>
        <taxon>Sar</taxon>
        <taxon>Alveolata</taxon>
        <taxon>Dinophyceae</taxon>
        <taxon>Gonyaulacales</taxon>
        <taxon>Pyrocystaceae</taxon>
        <taxon>Alexandrium</taxon>
    </lineage>
</organism>
<evidence type="ECO:0000256" key="2">
    <source>
        <dbReference type="ARBA" id="ARBA00022692"/>
    </source>
</evidence>
<dbReference type="InterPro" id="IPR011992">
    <property type="entry name" value="EF-hand-dom_pair"/>
</dbReference>
<dbReference type="GO" id="GO:0001518">
    <property type="term" value="C:voltage-gated sodium channel complex"/>
    <property type="evidence" value="ECO:0007669"/>
    <property type="project" value="TreeGrafter"/>
</dbReference>
<feature type="compositionally biased region" description="Polar residues" evidence="7">
    <location>
        <begin position="208"/>
        <end position="224"/>
    </location>
</feature>
<feature type="transmembrane region" description="Helical" evidence="8">
    <location>
        <begin position="311"/>
        <end position="333"/>
    </location>
</feature>
<evidence type="ECO:0000259" key="9">
    <source>
        <dbReference type="PROSITE" id="PS50222"/>
    </source>
</evidence>
<dbReference type="Pfam" id="PF00520">
    <property type="entry name" value="Ion_trans"/>
    <property type="match status" value="2"/>
</dbReference>
<feature type="region of interest" description="Disordered" evidence="7">
    <location>
        <begin position="153"/>
        <end position="224"/>
    </location>
</feature>
<proteinExistence type="predicted"/>
<keyword evidence="2 8" id="KW-0812">Transmembrane</keyword>
<feature type="transmembrane region" description="Helical" evidence="8">
    <location>
        <begin position="980"/>
        <end position="1005"/>
    </location>
</feature>
<feature type="compositionally biased region" description="Polar residues" evidence="7">
    <location>
        <begin position="166"/>
        <end position="181"/>
    </location>
</feature>
<dbReference type="GO" id="GO:0005509">
    <property type="term" value="F:calcium ion binding"/>
    <property type="evidence" value="ECO:0007669"/>
    <property type="project" value="InterPro"/>
</dbReference>
<evidence type="ECO:0000256" key="6">
    <source>
        <dbReference type="SAM" id="Coils"/>
    </source>
</evidence>
<feature type="transmembrane region" description="Helical" evidence="8">
    <location>
        <begin position="904"/>
        <end position="927"/>
    </location>
</feature>
<dbReference type="InterPro" id="IPR018247">
    <property type="entry name" value="EF_Hand_1_Ca_BS"/>
</dbReference>
<feature type="domain" description="EF-hand" evidence="9">
    <location>
        <begin position="1029"/>
        <end position="1064"/>
    </location>
</feature>
<dbReference type="InterPro" id="IPR043203">
    <property type="entry name" value="VGCC_Ca_Na"/>
</dbReference>
<dbReference type="Pfam" id="PF13202">
    <property type="entry name" value="EF-hand_5"/>
    <property type="match status" value="1"/>
</dbReference>
<keyword evidence="6" id="KW-0175">Coiled coil</keyword>
<feature type="transmembrane region" description="Helical" evidence="8">
    <location>
        <begin position="261"/>
        <end position="279"/>
    </location>
</feature>
<sequence>MFRSVVDAPRDLLGEGPGVAAIHPFAFVPDEDPSEGVRGGDSPSSGASASAGPRRGLHPDAALRFAASASGDLLDEGLRRDTLIYSASASSASPQAGLSRNSSGAFGFSAAGLTRDASSPIPPSSLPGALRPGSTANHLSHWEYDIGDKRGTLRQSSAKARPPSPLQNGLQSTSTVSSQRPTVLETKDSQYLLPPDTGHSAPMGRSLTDVSGRTPTPATRPSISMNSSARLNLKRSQTVHIESAKRSSCQRLVQELVSHQWFDPVFAFLILLNTCIMALEMQYNGMDYGFQMNYPGEDDSAESTWPPAATIFNWCEWIFGTLFTLELVVKIVALRTQFFQDLWNWLDLVTVFFWCIGALGKSALPLDPTLLRLVRLARLFRLLRLVKTLQSFESLYLMTTSIKASSLALMWSMVVLFLLQMSIALILNQILLGFILDDTNPLDKRLRVYRYFGTFSKAVLTMFEFMLANWPPSSRVLTEDVSEFYLIFVLSYQCIISFAVVKVIQGVFLQVTFNVAATDDVIMLNQKERSVRTHTKKMDRLFKAADMDGNGYIDKEEFRNMVDDPVVRQWLSSMDCDVSIFAKDPDVLFSLVDDGDEELKAEELVRGVARMQGPARAIDLAVLNDENGQVRAIVRELTREVEHLRNNGVVADREEGGGPRGSVFGPGSDSAQGRCTEPGRDSAKADETENCDQMPDSPQGIVKTYSSGRDAKKLKAVSTKMFDKNETRKLGGGEKEDDEADDELNRCWLVRFVLGPRFETIYGTLIFLNSMVLAVEVQYMGLDAGFDVGYPGIDRSGKEAWPWAEDAFLVIDRLFLGAFTLEVVLKILVMRAPFFKDPWHWFDTAIVLFGLLEVSFQGNLPLDPALLRLARIIRLLRLLRLVRTIQGFDSLYLMTTSIKGCMQALLWFSVLMFVVLMLIALLLNMVLENWLLDEGNPRADRHLIYKYFGTFSKAMLTMFEITLANWIPVCRALTETVNEWFLIFALVHKFIIGFAVVMVITGVFLQETFKVAATDDTIMINTKQRQIKTHTAKMTRLFEAADEDRNGILDKEEFKALLSSPDVLMWLSSMGLEVQDANDVYEMVCKMTEAEDDGIDAKGLVMGVARLKGHARSVDLSAVLHQNTALLEMARNLQDTVSQLKTSYLERLEPQQREEVATPPPRQPWHTLTEESEGEGVLRSGEPKMSIW</sequence>
<feature type="region of interest" description="Disordered" evidence="7">
    <location>
        <begin position="1148"/>
        <end position="1188"/>
    </location>
</feature>
<feature type="transmembrane region" description="Helical" evidence="8">
    <location>
        <begin position="484"/>
        <end position="504"/>
    </location>
</feature>
<feature type="coiled-coil region" evidence="6">
    <location>
        <begin position="620"/>
        <end position="647"/>
    </location>
</feature>
<evidence type="ECO:0000256" key="1">
    <source>
        <dbReference type="ARBA" id="ARBA00004141"/>
    </source>
</evidence>
<evidence type="ECO:0000256" key="3">
    <source>
        <dbReference type="ARBA" id="ARBA00022837"/>
    </source>
</evidence>
<dbReference type="Gene3D" id="1.20.120.350">
    <property type="entry name" value="Voltage-gated potassium channels. Chain C"/>
    <property type="match status" value="2"/>
</dbReference>
<feature type="compositionally biased region" description="Low complexity" evidence="7">
    <location>
        <begin position="40"/>
        <end position="54"/>
    </location>
</feature>
<evidence type="ECO:0000256" key="5">
    <source>
        <dbReference type="ARBA" id="ARBA00023136"/>
    </source>
</evidence>
<accession>A0A7S4Q5C2</accession>
<comment type="subcellular location">
    <subcellularLocation>
        <location evidence="1">Membrane</location>
        <topology evidence="1">Multi-pass membrane protein</topology>
    </subcellularLocation>
</comment>
<reference evidence="10" key="1">
    <citation type="submission" date="2021-01" db="EMBL/GenBank/DDBJ databases">
        <authorList>
            <person name="Corre E."/>
            <person name="Pelletier E."/>
            <person name="Niang G."/>
            <person name="Scheremetjew M."/>
            <person name="Finn R."/>
            <person name="Kale V."/>
            <person name="Holt S."/>
            <person name="Cochrane G."/>
            <person name="Meng A."/>
            <person name="Brown T."/>
            <person name="Cohen L."/>
        </authorList>
    </citation>
    <scope>NUCLEOTIDE SEQUENCE</scope>
    <source>
        <strain evidence="10">CCMP3105</strain>
    </source>
</reference>
<feature type="transmembrane region" description="Helical" evidence="8">
    <location>
        <begin position="345"/>
        <end position="364"/>
    </location>
</feature>
<dbReference type="GO" id="GO:0005248">
    <property type="term" value="F:voltage-gated sodium channel activity"/>
    <property type="evidence" value="ECO:0007669"/>
    <property type="project" value="TreeGrafter"/>
</dbReference>
<feature type="compositionally biased region" description="Basic and acidic residues" evidence="7">
    <location>
        <begin position="677"/>
        <end position="687"/>
    </location>
</feature>
<dbReference type="Pfam" id="PF13833">
    <property type="entry name" value="EF-hand_8"/>
    <property type="match status" value="1"/>
</dbReference>
<feature type="region of interest" description="Disordered" evidence="7">
    <location>
        <begin position="30"/>
        <end position="56"/>
    </location>
</feature>